<reference evidence="2" key="1">
    <citation type="journal article" date="2021" name="Nat. Commun.">
        <title>Genomic analyses provide insights into spinach domestication and the genetic basis of agronomic traits.</title>
        <authorList>
            <person name="Cai X."/>
            <person name="Sun X."/>
            <person name="Xu C."/>
            <person name="Sun H."/>
            <person name="Wang X."/>
            <person name="Ge C."/>
            <person name="Zhang Z."/>
            <person name="Wang Q."/>
            <person name="Fei Z."/>
            <person name="Jiao C."/>
            <person name="Wang Q."/>
        </authorList>
    </citation>
    <scope>NUCLEOTIDE SEQUENCE [LARGE SCALE GENOMIC DNA]</scope>
    <source>
        <strain evidence="2">cv. Varoflay</strain>
    </source>
</reference>
<feature type="compositionally biased region" description="Polar residues" evidence="1">
    <location>
        <begin position="424"/>
        <end position="445"/>
    </location>
</feature>
<proteinExistence type="predicted"/>
<evidence type="ECO:0000313" key="2">
    <source>
        <dbReference type="Proteomes" id="UP000813463"/>
    </source>
</evidence>
<feature type="compositionally biased region" description="Basic and acidic residues" evidence="1">
    <location>
        <begin position="17"/>
        <end position="26"/>
    </location>
</feature>
<feature type="region of interest" description="Disordered" evidence="1">
    <location>
        <begin position="1"/>
        <end position="26"/>
    </location>
</feature>
<dbReference type="PANTHER" id="PTHR47067:SF16">
    <property type="entry name" value="TPX2 (TARGETING PROTEIN FOR XKLP2) PROTEIN FAMILY"/>
    <property type="match status" value="1"/>
</dbReference>
<dbReference type="OrthoDB" id="621651at2759"/>
<feature type="region of interest" description="Disordered" evidence="1">
    <location>
        <begin position="508"/>
        <end position="612"/>
    </location>
</feature>
<gene>
    <name evidence="3" type="primary">LOC110793814</name>
</gene>
<feature type="region of interest" description="Disordered" evidence="1">
    <location>
        <begin position="183"/>
        <end position="206"/>
    </location>
</feature>
<dbReference type="KEGG" id="soe:110793814"/>
<dbReference type="Proteomes" id="UP000813463">
    <property type="component" value="Chromosome 1"/>
</dbReference>
<dbReference type="InterPro" id="IPR044216">
    <property type="entry name" value="WDL7"/>
</dbReference>
<feature type="compositionally biased region" description="Polar residues" evidence="1">
    <location>
        <begin position="564"/>
        <end position="583"/>
    </location>
</feature>
<feature type="region of interest" description="Disordered" evidence="1">
    <location>
        <begin position="414"/>
        <end position="484"/>
    </location>
</feature>
<protein>
    <submittedName>
        <fullName evidence="3">Protein WVD2-like 7</fullName>
    </submittedName>
</protein>
<feature type="compositionally biased region" description="Basic and acidic residues" evidence="1">
    <location>
        <begin position="260"/>
        <end position="274"/>
    </location>
</feature>
<reference evidence="3" key="2">
    <citation type="submission" date="2025-08" db="UniProtKB">
        <authorList>
            <consortium name="RefSeq"/>
        </authorList>
    </citation>
    <scope>IDENTIFICATION</scope>
    <source>
        <tissue evidence="3">Leaf</tissue>
    </source>
</reference>
<dbReference type="PANTHER" id="PTHR47067">
    <property type="entry name" value="TPX2 (TARGETING PROTEIN FOR XKLP2) PROTEIN FAMILY-RELATED"/>
    <property type="match status" value="1"/>
</dbReference>
<feature type="compositionally biased region" description="Polar residues" evidence="1">
    <location>
        <begin position="458"/>
        <end position="475"/>
    </location>
</feature>
<evidence type="ECO:0000256" key="1">
    <source>
        <dbReference type="SAM" id="MobiDB-lite"/>
    </source>
</evidence>
<keyword evidence="2" id="KW-1185">Reference proteome</keyword>
<feature type="region of interest" description="Disordered" evidence="1">
    <location>
        <begin position="260"/>
        <end position="375"/>
    </location>
</feature>
<feature type="compositionally biased region" description="Low complexity" evidence="1">
    <location>
        <begin position="192"/>
        <end position="203"/>
    </location>
</feature>
<feature type="compositionally biased region" description="Low complexity" evidence="1">
    <location>
        <begin position="277"/>
        <end position="294"/>
    </location>
</feature>
<feature type="compositionally biased region" description="Basic and acidic residues" evidence="1">
    <location>
        <begin position="508"/>
        <end position="522"/>
    </location>
</feature>
<dbReference type="RefSeq" id="XP_021854421.1">
    <property type="nucleotide sequence ID" value="XM_021998729.2"/>
</dbReference>
<accession>A0A9R0IRV4</accession>
<name>A0A9R0IRV4_SPIOL</name>
<sequence length="612" mass="66925">MAESACLRRSFSQPSETPHDFSEGDPIRALGDSISFGRYMSENLAWEKWSTFSHNRYLEEAEKSSKPGSVAKMKAYFDAHYGKIGAKKQVAPEQAIDDSGFVESEIVSSSSSSSPALNPEMAFPIIHSTTNELRRSLSSPALIPETALPNICSTVGESPRNGDRNDIPNVETLLSVIVSSCDSSKTKGSQNEEASIVESSSSIDRNECPPEVQVYQCEDAEENDCITKSCIEIKVNPSTDALDSGIILTTPEREVTIEKEAKKDNLEPRSKQKPADSSLKTSKKSNLSKLSSSLARLASPVRPKKESSSLARLATPVQPKKEPSSLARLATPVQPKKEPSSLTRLATPVRPKKEGSGTFSNHKSTKESVEMKKPSLKLVQMSINANSEVKVMKKSTPASPKTGIGKVFTPLGKMIRQSFAHTPAPSTSRTPANSVSRHPSATPQSETRRSRIALEKSFASNRSLDQKLQSPSVRNMKSPAQCPVTFSPFSFRTEERVAKRREFFERLEKEAENRKILDDAKVKSRASFRKSSQSNATEDIRRSILSDKTKIPVARPLPPKSESKPSNNLVQGKSSQPPRSSVGSKPASANKLIPVTVPAKKKRHENASPNIL</sequence>
<dbReference type="GeneID" id="110793814"/>
<feature type="compositionally biased region" description="Basic and acidic residues" evidence="1">
    <location>
        <begin position="538"/>
        <end position="550"/>
    </location>
</feature>
<feature type="compositionally biased region" description="Basic and acidic residues" evidence="1">
    <location>
        <begin position="364"/>
        <end position="373"/>
    </location>
</feature>
<evidence type="ECO:0000313" key="3">
    <source>
        <dbReference type="RefSeq" id="XP_021854421.1"/>
    </source>
</evidence>
<dbReference type="AlphaFoldDB" id="A0A9R0IRV4"/>
<organism evidence="2 3">
    <name type="scientific">Spinacia oleracea</name>
    <name type="common">Spinach</name>
    <dbReference type="NCBI Taxonomy" id="3562"/>
    <lineage>
        <taxon>Eukaryota</taxon>
        <taxon>Viridiplantae</taxon>
        <taxon>Streptophyta</taxon>
        <taxon>Embryophyta</taxon>
        <taxon>Tracheophyta</taxon>
        <taxon>Spermatophyta</taxon>
        <taxon>Magnoliopsida</taxon>
        <taxon>eudicotyledons</taxon>
        <taxon>Gunneridae</taxon>
        <taxon>Pentapetalae</taxon>
        <taxon>Caryophyllales</taxon>
        <taxon>Chenopodiaceae</taxon>
        <taxon>Chenopodioideae</taxon>
        <taxon>Anserineae</taxon>
        <taxon>Spinacia</taxon>
    </lineage>
</organism>